<dbReference type="CDD" id="cd16448">
    <property type="entry name" value="RING-H2"/>
    <property type="match status" value="1"/>
</dbReference>
<proteinExistence type="predicted"/>
<dbReference type="GO" id="GO:0008270">
    <property type="term" value="F:zinc ion binding"/>
    <property type="evidence" value="ECO:0007669"/>
    <property type="project" value="UniProtKB-KW"/>
</dbReference>
<keyword evidence="7" id="KW-1185">Reference proteome</keyword>
<dbReference type="Pfam" id="PF13639">
    <property type="entry name" value="zf-RING_2"/>
    <property type="match status" value="1"/>
</dbReference>
<feature type="domain" description="RING-type" evidence="5">
    <location>
        <begin position="100"/>
        <end position="141"/>
    </location>
</feature>
<evidence type="ECO:0000256" key="2">
    <source>
        <dbReference type="ARBA" id="ARBA00022833"/>
    </source>
</evidence>
<keyword evidence="1 3" id="KW-0479">Metal-binding</keyword>
<dbReference type="SUPFAM" id="SSF57850">
    <property type="entry name" value="RING/U-box"/>
    <property type="match status" value="1"/>
</dbReference>
<dbReference type="EnsemblMetazoa" id="G5529.4">
    <property type="protein sequence ID" value="G5529.4:cds"/>
    <property type="gene ID" value="G5529"/>
</dbReference>
<evidence type="ECO:0000256" key="1">
    <source>
        <dbReference type="ARBA" id="ARBA00022771"/>
    </source>
</evidence>
<dbReference type="OrthoDB" id="8062037at2759"/>
<feature type="transmembrane region" description="Helical" evidence="4">
    <location>
        <begin position="7"/>
        <end position="29"/>
    </location>
</feature>
<dbReference type="Gene3D" id="3.30.40.10">
    <property type="entry name" value="Zinc/RING finger domain, C3HC4 (zinc finger)"/>
    <property type="match status" value="1"/>
</dbReference>
<name>A0A8W8NBY1_MAGGI</name>
<evidence type="ECO:0000313" key="6">
    <source>
        <dbReference type="EnsemblMetazoa" id="G5529.4:cds"/>
    </source>
</evidence>
<keyword evidence="4" id="KW-0812">Transmembrane</keyword>
<evidence type="ECO:0000256" key="3">
    <source>
        <dbReference type="PROSITE-ProRule" id="PRU00175"/>
    </source>
</evidence>
<keyword evidence="1 3" id="KW-0863">Zinc-finger</keyword>
<dbReference type="EnsemblMetazoa" id="G5529.3">
    <property type="protein sequence ID" value="G5529.3:cds"/>
    <property type="gene ID" value="G5529"/>
</dbReference>
<dbReference type="AlphaFoldDB" id="A0A8W8NBY1"/>
<evidence type="ECO:0000259" key="5">
    <source>
        <dbReference type="PROSITE" id="PS50089"/>
    </source>
</evidence>
<keyword evidence="4" id="KW-1133">Transmembrane helix</keyword>
<sequence length="176" mass="20035">MECTRIRIYGFLCLELAALLLFICCIILQTLNGVEFSFADVLFITSVLTICIIILVVTVCFCVTSTTTNHKNISEREPIISDGIISRKLKTLHDKLDNECPICLSPMHTLAIQLSCKHDFHEQCIREWFVRSRGFRCPGCRRVCSDQPEKNNIEDSPNLHKIELCSIMSIPQSENV</sequence>
<dbReference type="SMART" id="SM00184">
    <property type="entry name" value="RING"/>
    <property type="match status" value="1"/>
</dbReference>
<protein>
    <recommendedName>
        <fullName evidence="5">RING-type domain-containing protein</fullName>
    </recommendedName>
</protein>
<dbReference type="Proteomes" id="UP000005408">
    <property type="component" value="Unassembled WGS sequence"/>
</dbReference>
<dbReference type="EnsemblMetazoa" id="G5529.1">
    <property type="protein sequence ID" value="G5529.1:cds"/>
    <property type="gene ID" value="G5529"/>
</dbReference>
<accession>A0A8W8NBY1</accession>
<dbReference type="InterPro" id="IPR013083">
    <property type="entry name" value="Znf_RING/FYVE/PHD"/>
</dbReference>
<evidence type="ECO:0000313" key="7">
    <source>
        <dbReference type="Proteomes" id="UP000005408"/>
    </source>
</evidence>
<keyword evidence="4" id="KW-0472">Membrane</keyword>
<dbReference type="PROSITE" id="PS50089">
    <property type="entry name" value="ZF_RING_2"/>
    <property type="match status" value="1"/>
</dbReference>
<keyword evidence="2" id="KW-0862">Zinc</keyword>
<organism evidence="6 7">
    <name type="scientific">Magallana gigas</name>
    <name type="common">Pacific oyster</name>
    <name type="synonym">Crassostrea gigas</name>
    <dbReference type="NCBI Taxonomy" id="29159"/>
    <lineage>
        <taxon>Eukaryota</taxon>
        <taxon>Metazoa</taxon>
        <taxon>Spiralia</taxon>
        <taxon>Lophotrochozoa</taxon>
        <taxon>Mollusca</taxon>
        <taxon>Bivalvia</taxon>
        <taxon>Autobranchia</taxon>
        <taxon>Pteriomorphia</taxon>
        <taxon>Ostreida</taxon>
        <taxon>Ostreoidea</taxon>
        <taxon>Ostreidae</taxon>
        <taxon>Magallana</taxon>
    </lineage>
</organism>
<reference evidence="6" key="1">
    <citation type="submission" date="2022-08" db="UniProtKB">
        <authorList>
            <consortium name="EnsemblMetazoa"/>
        </authorList>
    </citation>
    <scope>IDENTIFICATION</scope>
    <source>
        <strain evidence="6">05x7-T-G4-1.051#20</strain>
    </source>
</reference>
<dbReference type="InterPro" id="IPR001841">
    <property type="entry name" value="Znf_RING"/>
</dbReference>
<feature type="transmembrane region" description="Helical" evidence="4">
    <location>
        <begin position="41"/>
        <end position="63"/>
    </location>
</feature>
<evidence type="ECO:0000256" key="4">
    <source>
        <dbReference type="SAM" id="Phobius"/>
    </source>
</evidence>